<name>R8W191_9FIRM</name>
<comment type="caution">
    <text evidence="2">The sequence shown here is derived from an EMBL/GenBank/DDBJ whole genome shotgun (WGS) entry which is preliminary data.</text>
</comment>
<dbReference type="AlphaFoldDB" id="R8W191"/>
<evidence type="ECO:0000313" key="2">
    <source>
        <dbReference type="EMBL" id="EOQ38316.1"/>
    </source>
</evidence>
<gene>
    <name evidence="2" type="ORF">HMPREF1526_01346</name>
</gene>
<protein>
    <recommendedName>
        <fullName evidence="4">Phage XkdN-like protein</fullName>
    </recommendedName>
</protein>
<evidence type="ECO:0000256" key="1">
    <source>
        <dbReference type="SAM" id="MobiDB-lite"/>
    </source>
</evidence>
<dbReference type="HOGENOM" id="CLU_1755450_0_0_9"/>
<dbReference type="EMBL" id="AQOB01000004">
    <property type="protein sequence ID" value="EOQ38316.1"/>
    <property type="molecule type" value="Genomic_DNA"/>
</dbReference>
<dbReference type="RefSeq" id="WP_016147515.1">
    <property type="nucleotide sequence ID" value="NZ_KB976103.1"/>
</dbReference>
<evidence type="ECO:0000313" key="3">
    <source>
        <dbReference type="Proteomes" id="UP000013981"/>
    </source>
</evidence>
<reference evidence="2 3" key="1">
    <citation type="submission" date="2013-01" db="EMBL/GenBank/DDBJ databases">
        <title>The Genome Sequence of Butyricicoccus pullicaecorum 1.2.</title>
        <authorList>
            <consortium name="The Broad Institute Genome Sequencing Platform"/>
            <person name="Earl A."/>
            <person name="Ward D."/>
            <person name="Feldgarden M."/>
            <person name="Gevers D."/>
            <person name="Van Immerseel F."/>
            <person name="Eeckhaut V."/>
            <person name="Walker B."/>
            <person name="Young S.K."/>
            <person name="Zeng Q."/>
            <person name="Gargeya S."/>
            <person name="Fitzgerald M."/>
            <person name="Haas B."/>
            <person name="Abouelleil A."/>
            <person name="Alvarado L."/>
            <person name="Arachchi H.M."/>
            <person name="Berlin A.M."/>
            <person name="Chapman S.B."/>
            <person name="Dewar J."/>
            <person name="Goldberg J."/>
            <person name="Griggs A."/>
            <person name="Gujja S."/>
            <person name="Hansen M."/>
            <person name="Howarth C."/>
            <person name="Imamovic A."/>
            <person name="Larimer J."/>
            <person name="McCowan C."/>
            <person name="Murphy C."/>
            <person name="Neiman D."/>
            <person name="Pearson M."/>
            <person name="Priest M."/>
            <person name="Roberts A."/>
            <person name="Saif S."/>
            <person name="Shea T."/>
            <person name="Sisk P."/>
            <person name="Sykes S."/>
            <person name="Wortman J."/>
            <person name="Nusbaum C."/>
            <person name="Birren B."/>
        </authorList>
    </citation>
    <scope>NUCLEOTIDE SEQUENCE [LARGE SCALE GENOMIC DNA]</scope>
    <source>
        <strain evidence="2 3">1.2</strain>
    </source>
</reference>
<accession>R8W191</accession>
<proteinExistence type="predicted"/>
<organism evidence="2 3">
    <name type="scientific">Butyricicoccus pullicaecorum 1.2</name>
    <dbReference type="NCBI Taxonomy" id="1203606"/>
    <lineage>
        <taxon>Bacteria</taxon>
        <taxon>Bacillati</taxon>
        <taxon>Bacillota</taxon>
        <taxon>Clostridia</taxon>
        <taxon>Eubacteriales</taxon>
        <taxon>Butyricicoccaceae</taxon>
        <taxon>Butyricicoccus</taxon>
    </lineage>
</organism>
<dbReference type="PATRIC" id="fig|1203606.4.peg.1309"/>
<keyword evidence="3" id="KW-1185">Reference proteome</keyword>
<feature type="region of interest" description="Disordered" evidence="1">
    <location>
        <begin position="122"/>
        <end position="148"/>
    </location>
</feature>
<sequence>MAQISFDALVAKRAQREADRLKVGKIPVPGTEDYLLCRKPTEGKMMDLYGRFQAARSGTGDILQVVDDGLYHCCEQLQDPKLREAIGVKDPLDTVPALFDIPTRDTMGGDLFRFLGFIPSSESAEGDAGEDAKDDSGEDVAPENPAKN</sequence>
<evidence type="ECO:0008006" key="4">
    <source>
        <dbReference type="Google" id="ProtNLM"/>
    </source>
</evidence>
<dbReference type="eggNOG" id="ENOG5032N85">
    <property type="taxonomic scope" value="Bacteria"/>
</dbReference>
<dbReference type="Proteomes" id="UP000013981">
    <property type="component" value="Unassembled WGS sequence"/>
</dbReference>
<dbReference type="OrthoDB" id="1911430at2"/>